<dbReference type="SMART" id="SM00267">
    <property type="entry name" value="GGDEF"/>
    <property type="match status" value="1"/>
</dbReference>
<feature type="transmembrane region" description="Helical" evidence="3">
    <location>
        <begin position="115"/>
        <end position="132"/>
    </location>
</feature>
<feature type="transmembrane region" description="Helical" evidence="3">
    <location>
        <begin position="139"/>
        <end position="156"/>
    </location>
</feature>
<feature type="transmembrane region" description="Helical" evidence="3">
    <location>
        <begin position="176"/>
        <end position="196"/>
    </location>
</feature>
<keyword evidence="3" id="KW-0472">Membrane</keyword>
<feature type="domain" description="GGDEF" evidence="4">
    <location>
        <begin position="248"/>
        <end position="380"/>
    </location>
</feature>
<dbReference type="InterPro" id="IPR050469">
    <property type="entry name" value="Diguanylate_Cyclase"/>
</dbReference>
<dbReference type="NCBIfam" id="TIGR00254">
    <property type="entry name" value="GGDEF"/>
    <property type="match status" value="1"/>
</dbReference>
<dbReference type="InterPro" id="IPR029787">
    <property type="entry name" value="Nucleotide_cyclase"/>
</dbReference>
<dbReference type="Pfam" id="PF00990">
    <property type="entry name" value="GGDEF"/>
    <property type="match status" value="1"/>
</dbReference>
<protein>
    <recommendedName>
        <fullName evidence="1">diguanylate cyclase</fullName>
        <ecNumber evidence="1">2.7.7.65</ecNumber>
    </recommendedName>
</protein>
<keyword evidence="3" id="KW-0812">Transmembrane</keyword>
<dbReference type="Proteomes" id="UP001528673">
    <property type="component" value="Unassembled WGS sequence"/>
</dbReference>
<evidence type="ECO:0000259" key="4">
    <source>
        <dbReference type="PROSITE" id="PS50887"/>
    </source>
</evidence>
<evidence type="ECO:0000313" key="6">
    <source>
        <dbReference type="Proteomes" id="UP001528673"/>
    </source>
</evidence>
<evidence type="ECO:0000256" key="1">
    <source>
        <dbReference type="ARBA" id="ARBA00012528"/>
    </source>
</evidence>
<dbReference type="SUPFAM" id="SSF55073">
    <property type="entry name" value="Nucleotide cyclase"/>
    <property type="match status" value="1"/>
</dbReference>
<gene>
    <name evidence="5" type="ORF">PSQ40_08440</name>
</gene>
<dbReference type="CDD" id="cd01949">
    <property type="entry name" value="GGDEF"/>
    <property type="match status" value="1"/>
</dbReference>
<organism evidence="5 6">
    <name type="scientific">Curvibacter cyanobacteriorum</name>
    <dbReference type="NCBI Taxonomy" id="3026422"/>
    <lineage>
        <taxon>Bacteria</taxon>
        <taxon>Pseudomonadati</taxon>
        <taxon>Pseudomonadota</taxon>
        <taxon>Betaproteobacteria</taxon>
        <taxon>Burkholderiales</taxon>
        <taxon>Comamonadaceae</taxon>
        <taxon>Curvibacter</taxon>
    </lineage>
</organism>
<proteinExistence type="predicted"/>
<evidence type="ECO:0000313" key="5">
    <source>
        <dbReference type="EMBL" id="MDD0838597.1"/>
    </source>
</evidence>
<evidence type="ECO:0000256" key="3">
    <source>
        <dbReference type="SAM" id="Phobius"/>
    </source>
</evidence>
<name>A0ABT5N0M2_9BURK</name>
<evidence type="ECO:0000256" key="2">
    <source>
        <dbReference type="ARBA" id="ARBA00034247"/>
    </source>
</evidence>
<keyword evidence="6" id="KW-1185">Reference proteome</keyword>
<dbReference type="PANTHER" id="PTHR45138:SF9">
    <property type="entry name" value="DIGUANYLATE CYCLASE DGCM-RELATED"/>
    <property type="match status" value="1"/>
</dbReference>
<dbReference type="InterPro" id="IPR000160">
    <property type="entry name" value="GGDEF_dom"/>
</dbReference>
<sequence length="381" mass="41983">MSTVLESGAKHARSGALPAPWEGGHRTRLTMLVAVGVSYALDAVFLACFWWLGRIELSLPLLYVAAGLGHILLFTLAFRIGDARGQRDLLLTEWQMAAAIAVQLGAVLLAPWIKAYFLCIIFVVFAFGTLSLSVRRALLMWLGTCAMTALTLQWLPSQHTVPVSIPANAREAVLVGVAYASILLRCLLLNHYGTLLRTRLIQRQRKLTEEVEAVHRLASHDLLTGALNRHAMLPLLEGQIQLVQRGRQVCALALIDLDHFKRVNDNHGHLTGDQVLCRVVDTMAATLRPSDKLARYGGEEFLLLMPATTLAEAEVVLERVRAAVALQHWQDLVPGWPITLSAGITNVHPSDRLDDVLARADTSLYQAKNGGRNRCVSLPWQ</sequence>
<dbReference type="EC" id="2.7.7.65" evidence="1"/>
<dbReference type="PROSITE" id="PS50887">
    <property type="entry name" value="GGDEF"/>
    <property type="match status" value="1"/>
</dbReference>
<dbReference type="PANTHER" id="PTHR45138">
    <property type="entry name" value="REGULATORY COMPONENTS OF SENSORY TRANSDUCTION SYSTEM"/>
    <property type="match status" value="1"/>
</dbReference>
<accession>A0ABT5N0M2</accession>
<feature type="transmembrane region" description="Helical" evidence="3">
    <location>
        <begin position="58"/>
        <end position="78"/>
    </location>
</feature>
<keyword evidence="3" id="KW-1133">Transmembrane helix</keyword>
<feature type="transmembrane region" description="Helical" evidence="3">
    <location>
        <begin position="29"/>
        <end position="52"/>
    </location>
</feature>
<dbReference type="RefSeq" id="WP_273950559.1">
    <property type="nucleotide sequence ID" value="NZ_JAQSIP010000003.1"/>
</dbReference>
<reference evidence="5 6" key="1">
    <citation type="submission" date="2023-02" db="EMBL/GenBank/DDBJ databases">
        <title>Bacterial whole genomic sequence of Curvibacter sp. HBC61.</title>
        <authorList>
            <person name="Le V."/>
            <person name="Ko S.-R."/>
            <person name="Ahn C.-Y."/>
            <person name="Oh H.-M."/>
        </authorList>
    </citation>
    <scope>NUCLEOTIDE SEQUENCE [LARGE SCALE GENOMIC DNA]</scope>
    <source>
        <strain evidence="5 6">HBC61</strain>
    </source>
</reference>
<comment type="catalytic activity">
    <reaction evidence="2">
        <text>2 GTP = 3',3'-c-di-GMP + 2 diphosphate</text>
        <dbReference type="Rhea" id="RHEA:24898"/>
        <dbReference type="ChEBI" id="CHEBI:33019"/>
        <dbReference type="ChEBI" id="CHEBI:37565"/>
        <dbReference type="ChEBI" id="CHEBI:58805"/>
        <dbReference type="EC" id="2.7.7.65"/>
    </reaction>
</comment>
<comment type="caution">
    <text evidence="5">The sequence shown here is derived from an EMBL/GenBank/DDBJ whole genome shotgun (WGS) entry which is preliminary data.</text>
</comment>
<dbReference type="InterPro" id="IPR043128">
    <property type="entry name" value="Rev_trsase/Diguanyl_cyclase"/>
</dbReference>
<dbReference type="Gene3D" id="3.30.70.270">
    <property type="match status" value="1"/>
</dbReference>
<dbReference type="EMBL" id="JAQSIP010000003">
    <property type="protein sequence ID" value="MDD0838597.1"/>
    <property type="molecule type" value="Genomic_DNA"/>
</dbReference>